<dbReference type="EMBL" id="CP016808">
    <property type="protein sequence ID" value="ANY69272.1"/>
    <property type="molecule type" value="Genomic_DNA"/>
</dbReference>
<evidence type="ECO:0000259" key="4">
    <source>
        <dbReference type="PROSITE" id="PS50893"/>
    </source>
</evidence>
<dbReference type="InterPro" id="IPR017871">
    <property type="entry name" value="ABC_transporter-like_CS"/>
</dbReference>
<proteinExistence type="predicted"/>
<dbReference type="PROSITE" id="PS50893">
    <property type="entry name" value="ABC_TRANSPORTER_2"/>
    <property type="match status" value="1"/>
</dbReference>
<accession>A0A1B2DNJ4</accession>
<evidence type="ECO:0000256" key="2">
    <source>
        <dbReference type="ARBA" id="ARBA00022741"/>
    </source>
</evidence>
<dbReference type="SMART" id="SM00382">
    <property type="entry name" value="AAA"/>
    <property type="match status" value="1"/>
</dbReference>
<protein>
    <submittedName>
        <fullName evidence="5">ABC transporter ATP-binding protein</fullName>
    </submittedName>
</protein>
<keyword evidence="1" id="KW-0813">Transport</keyword>
<dbReference type="CDD" id="cd03293">
    <property type="entry name" value="ABC_NrtD_SsuB_transporters"/>
    <property type="match status" value="1"/>
</dbReference>
<dbReference type="SUPFAM" id="SSF52540">
    <property type="entry name" value="P-loop containing nucleoside triphosphate hydrolases"/>
    <property type="match status" value="1"/>
</dbReference>
<dbReference type="PROSITE" id="PS00211">
    <property type="entry name" value="ABC_TRANSPORTER_1"/>
    <property type="match status" value="1"/>
</dbReference>
<dbReference type="PANTHER" id="PTHR42788:SF13">
    <property type="entry name" value="ALIPHATIC SULFONATES IMPORT ATP-BINDING PROTEIN SSUB"/>
    <property type="match status" value="1"/>
</dbReference>
<name>A0A1B2DNJ4_9BACL</name>
<reference evidence="5" key="1">
    <citation type="submission" date="2016-08" db="EMBL/GenBank/DDBJ databases">
        <title>Complete Genome Seqeunce of Paenibacillus sp. BIHB 4019 from tea rhizoplane.</title>
        <authorList>
            <person name="Thakur R."/>
            <person name="Swarnkar M.K."/>
            <person name="Gulati A."/>
        </authorList>
    </citation>
    <scope>NUCLEOTIDE SEQUENCE [LARGE SCALE GENOMIC DNA]</scope>
    <source>
        <strain evidence="5">BIHB4019</strain>
    </source>
</reference>
<dbReference type="GO" id="GO:0005524">
    <property type="term" value="F:ATP binding"/>
    <property type="evidence" value="ECO:0007669"/>
    <property type="project" value="UniProtKB-KW"/>
</dbReference>
<sequence>MSTFPSQTEPHTASVSQAARSSKIIIDSLSKTYTTKSGSFTALDQVSAHILENEFVTLVGPSGCGKSTMLRVLAGLEDASSGSASIAGRRITRPGADRGVVFQSYTLFPWLTVRDNIEFGLELKGTPKLQRREVSDKYLELVGLAKFADAYPKQLSGGMKQRVAIARALANSPEMLLMDEPFAALDAQTRSDMQELLMNIQKHEHATILFITHDIDEAIFLSERLYVMKSRPGRIVREIEIPAAMRQNKALRDSEPFIQLKREIVDLLHA</sequence>
<dbReference type="InterPro" id="IPR003439">
    <property type="entry name" value="ABC_transporter-like_ATP-bd"/>
</dbReference>
<evidence type="ECO:0000313" key="5">
    <source>
        <dbReference type="EMBL" id="ANY69272.1"/>
    </source>
</evidence>
<dbReference type="AlphaFoldDB" id="A0A1B2DNJ4"/>
<keyword evidence="3 5" id="KW-0067">ATP-binding</keyword>
<evidence type="ECO:0000256" key="3">
    <source>
        <dbReference type="ARBA" id="ARBA00022840"/>
    </source>
</evidence>
<organism evidence="5">
    <name type="scientific">Paenibacillus sp. BIHB 4019</name>
    <dbReference type="NCBI Taxonomy" id="1870819"/>
    <lineage>
        <taxon>Bacteria</taxon>
        <taxon>Bacillati</taxon>
        <taxon>Bacillota</taxon>
        <taxon>Bacilli</taxon>
        <taxon>Bacillales</taxon>
        <taxon>Paenibacillaceae</taxon>
        <taxon>Paenibacillus</taxon>
    </lineage>
</organism>
<dbReference type="InterPro" id="IPR050166">
    <property type="entry name" value="ABC_transporter_ATP-bind"/>
</dbReference>
<feature type="domain" description="ABC transporter" evidence="4">
    <location>
        <begin position="24"/>
        <end position="255"/>
    </location>
</feature>
<dbReference type="InterPro" id="IPR003593">
    <property type="entry name" value="AAA+_ATPase"/>
</dbReference>
<dbReference type="InterPro" id="IPR027417">
    <property type="entry name" value="P-loop_NTPase"/>
</dbReference>
<evidence type="ECO:0000256" key="1">
    <source>
        <dbReference type="ARBA" id="ARBA00022448"/>
    </source>
</evidence>
<dbReference type="RefSeq" id="WP_099520306.1">
    <property type="nucleotide sequence ID" value="NZ_CP016808.1"/>
</dbReference>
<dbReference type="Gene3D" id="3.40.50.300">
    <property type="entry name" value="P-loop containing nucleotide triphosphate hydrolases"/>
    <property type="match status" value="1"/>
</dbReference>
<gene>
    <name evidence="5" type="ORF">BBD42_24405</name>
</gene>
<dbReference type="GO" id="GO:0016887">
    <property type="term" value="F:ATP hydrolysis activity"/>
    <property type="evidence" value="ECO:0007669"/>
    <property type="project" value="InterPro"/>
</dbReference>
<keyword evidence="2" id="KW-0547">Nucleotide-binding</keyword>
<dbReference type="PANTHER" id="PTHR42788">
    <property type="entry name" value="TAURINE IMPORT ATP-BINDING PROTEIN-RELATED"/>
    <property type="match status" value="1"/>
</dbReference>
<dbReference type="Pfam" id="PF00005">
    <property type="entry name" value="ABC_tran"/>
    <property type="match status" value="1"/>
</dbReference>